<organism evidence="1 2">
    <name type="scientific">Batillaria attramentaria</name>
    <dbReference type="NCBI Taxonomy" id="370345"/>
    <lineage>
        <taxon>Eukaryota</taxon>
        <taxon>Metazoa</taxon>
        <taxon>Spiralia</taxon>
        <taxon>Lophotrochozoa</taxon>
        <taxon>Mollusca</taxon>
        <taxon>Gastropoda</taxon>
        <taxon>Caenogastropoda</taxon>
        <taxon>Sorbeoconcha</taxon>
        <taxon>Cerithioidea</taxon>
        <taxon>Batillariidae</taxon>
        <taxon>Batillaria</taxon>
    </lineage>
</organism>
<protein>
    <submittedName>
        <fullName evidence="1">Uncharacterized protein</fullName>
    </submittedName>
</protein>
<dbReference type="Proteomes" id="UP001519460">
    <property type="component" value="Unassembled WGS sequence"/>
</dbReference>
<accession>A0ABD0KYS9</accession>
<comment type="caution">
    <text evidence="1">The sequence shown here is derived from an EMBL/GenBank/DDBJ whole genome shotgun (WGS) entry which is preliminary data.</text>
</comment>
<sequence length="156" mass="17624">MHRMKGQACTTCKHRPFFNRSTRLIRLTVAGAGKPNQSVWLGQFMYTATSQHRLNTDFSFFFSLSKSSSGNADGATLSLAQSVRFEMEYAGTTPVDFSGSIAIEIHCVPYNHYHPASPSRYILFSPHPQSLVYTRNCNSVHKTNRATYALRAYYIK</sequence>
<evidence type="ECO:0000313" key="2">
    <source>
        <dbReference type="Proteomes" id="UP001519460"/>
    </source>
</evidence>
<reference evidence="1 2" key="1">
    <citation type="journal article" date="2023" name="Sci. Data">
        <title>Genome assembly of the Korean intertidal mud-creeper Batillaria attramentaria.</title>
        <authorList>
            <person name="Patra A.K."/>
            <person name="Ho P.T."/>
            <person name="Jun S."/>
            <person name="Lee S.J."/>
            <person name="Kim Y."/>
            <person name="Won Y.J."/>
        </authorList>
    </citation>
    <scope>NUCLEOTIDE SEQUENCE [LARGE SCALE GENOMIC DNA]</scope>
    <source>
        <strain evidence="1">Wonlab-2016</strain>
    </source>
</reference>
<dbReference type="EMBL" id="JACVVK020000104">
    <property type="protein sequence ID" value="KAK7492305.1"/>
    <property type="molecule type" value="Genomic_DNA"/>
</dbReference>
<evidence type="ECO:0000313" key="1">
    <source>
        <dbReference type="EMBL" id="KAK7492305.1"/>
    </source>
</evidence>
<feature type="non-terminal residue" evidence="1">
    <location>
        <position position="156"/>
    </location>
</feature>
<dbReference type="AlphaFoldDB" id="A0ABD0KYS9"/>
<proteinExistence type="predicted"/>
<gene>
    <name evidence="1" type="ORF">BaRGS_00016402</name>
</gene>
<name>A0ABD0KYS9_9CAEN</name>
<keyword evidence="2" id="KW-1185">Reference proteome</keyword>